<accession>A0A0D1ZT57</accession>
<dbReference type="STRING" id="212818.A0A0D1ZT57"/>
<dbReference type="OrthoDB" id="19690at2759"/>
<feature type="region of interest" description="Disordered" evidence="1">
    <location>
        <begin position="37"/>
        <end position="56"/>
    </location>
</feature>
<dbReference type="AlphaFoldDB" id="A0A0D1ZT57"/>
<feature type="compositionally biased region" description="Polar residues" evidence="1">
    <location>
        <begin position="45"/>
        <end position="56"/>
    </location>
</feature>
<keyword evidence="3" id="KW-1185">Reference proteome</keyword>
<reference evidence="2 3" key="1">
    <citation type="submission" date="2015-01" db="EMBL/GenBank/DDBJ databases">
        <title>The Genome Sequence of Exophiala mesophila CBS40295.</title>
        <authorList>
            <consortium name="The Broad Institute Genomics Platform"/>
            <person name="Cuomo C."/>
            <person name="de Hoog S."/>
            <person name="Gorbushina A."/>
            <person name="Stielow B."/>
            <person name="Teixiera M."/>
            <person name="Abouelleil A."/>
            <person name="Chapman S.B."/>
            <person name="Priest M."/>
            <person name="Young S.K."/>
            <person name="Wortman J."/>
            <person name="Nusbaum C."/>
            <person name="Birren B."/>
        </authorList>
    </citation>
    <scope>NUCLEOTIDE SEQUENCE [LARGE SCALE GENOMIC DNA]</scope>
    <source>
        <strain evidence="2 3">CBS 40295</strain>
    </source>
</reference>
<dbReference type="VEuPathDB" id="FungiDB:PV10_07320"/>
<dbReference type="GeneID" id="27325165"/>
<dbReference type="Gene3D" id="3.40.30.10">
    <property type="entry name" value="Glutaredoxin"/>
    <property type="match status" value="1"/>
</dbReference>
<dbReference type="CDD" id="cd02947">
    <property type="entry name" value="TRX_family"/>
    <property type="match status" value="1"/>
</dbReference>
<proteinExistence type="predicted"/>
<gene>
    <name evidence="2" type="ORF">PV10_07320</name>
</gene>
<organism evidence="2 3">
    <name type="scientific">Exophiala mesophila</name>
    <name type="common">Black yeast-like fungus</name>
    <dbReference type="NCBI Taxonomy" id="212818"/>
    <lineage>
        <taxon>Eukaryota</taxon>
        <taxon>Fungi</taxon>
        <taxon>Dikarya</taxon>
        <taxon>Ascomycota</taxon>
        <taxon>Pezizomycotina</taxon>
        <taxon>Eurotiomycetes</taxon>
        <taxon>Chaetothyriomycetidae</taxon>
        <taxon>Chaetothyriales</taxon>
        <taxon>Herpotrichiellaceae</taxon>
        <taxon>Exophiala</taxon>
    </lineage>
</organism>
<protein>
    <recommendedName>
        <fullName evidence="4">Thioredoxin domain-containing protein</fullName>
    </recommendedName>
</protein>
<dbReference type="OMA" id="SRQEAQF"/>
<dbReference type="Proteomes" id="UP000054302">
    <property type="component" value="Unassembled WGS sequence"/>
</dbReference>
<dbReference type="EMBL" id="KN847524">
    <property type="protein sequence ID" value="KIV89968.1"/>
    <property type="molecule type" value="Genomic_DNA"/>
</dbReference>
<dbReference type="RefSeq" id="XP_016221542.1">
    <property type="nucleotide sequence ID" value="XM_016372210.1"/>
</dbReference>
<dbReference type="SUPFAM" id="SSF52833">
    <property type="entry name" value="Thioredoxin-like"/>
    <property type="match status" value="1"/>
</dbReference>
<evidence type="ECO:0000256" key="1">
    <source>
        <dbReference type="SAM" id="MobiDB-lite"/>
    </source>
</evidence>
<dbReference type="InterPro" id="IPR036249">
    <property type="entry name" value="Thioredoxin-like_sf"/>
</dbReference>
<evidence type="ECO:0000313" key="3">
    <source>
        <dbReference type="Proteomes" id="UP000054302"/>
    </source>
</evidence>
<evidence type="ECO:0008006" key="4">
    <source>
        <dbReference type="Google" id="ProtNLM"/>
    </source>
</evidence>
<dbReference type="HOGENOM" id="CLU_098391_0_0_1"/>
<name>A0A0D1ZT57_EXOME</name>
<sequence>MKLPAPSSTRLTLFLHRGIKRDVQTSRIATSYCPHATPRQAARTPFSTTSAPQSPSNRILNPFRTPPQFHDSLQLHSANNALLLTLFTTSSCAPCRVITPLLTDLVKSRAPSPNDKFSSLALAELELDSPDTSNGRMMDLGIEFGVTSLPTLIGFGGRRAQRVTDRLVDTKLLTDRARMEQWVDEVMSKGDPFAVDGGSGGVGGSGSGVLGRLFG</sequence>
<evidence type="ECO:0000313" key="2">
    <source>
        <dbReference type="EMBL" id="KIV89968.1"/>
    </source>
</evidence>